<dbReference type="EMBL" id="KR011717">
    <property type="protein sequence ID" value="AKR17287.1"/>
    <property type="molecule type" value="Genomic_DNA"/>
</dbReference>
<dbReference type="RefSeq" id="YP_009250005.1">
    <property type="nucleotide sequence ID" value="NC_029997.2"/>
</dbReference>
<dbReference type="KEGG" id="vg:27429896"/>
<keyword evidence="2" id="KW-1185">Reference proteome</keyword>
<evidence type="ECO:0000313" key="1">
    <source>
        <dbReference type="EMBL" id="AKR17287.1"/>
    </source>
</evidence>
<proteinExistence type="predicted"/>
<name>A0A162GTQ1_9ABAC</name>
<organism evidence="1 2">
    <name type="scientific">Urbanus proteus nucleopolyhedrovirus</name>
    <dbReference type="NCBI Taxonomy" id="1675866"/>
    <lineage>
        <taxon>Viruses</taxon>
        <taxon>Viruses incertae sedis</taxon>
        <taxon>Naldaviricetes</taxon>
        <taxon>Lefavirales</taxon>
        <taxon>Baculoviridae</taxon>
        <taxon>Alphabaculovirus</taxon>
        <taxon>Alphabaculovirus urprotei</taxon>
    </lineage>
</organism>
<accession>A0A162GTQ1</accession>
<evidence type="ECO:0000313" key="2">
    <source>
        <dbReference type="Proteomes" id="UP000201861"/>
    </source>
</evidence>
<reference evidence="1" key="1">
    <citation type="submission" date="2017-04" db="EMBL/GenBank/DDBJ databases">
        <title>Complete genome sequence of Urbanus proteus nucleopolyhedrovirus (UrprNPV).</title>
        <authorList>
            <person name="Santos E.R."/>
            <person name="Melo F.L."/>
            <person name="Sosa-Gomez D.R."/>
            <person name="Ribeiro B.M."/>
            <person name="Ardisson-Araujo D.M.P."/>
        </authorList>
    </citation>
    <scope>NUCLEOTIDE SEQUENCE [LARGE SCALE GENOMIC DNA]</scope>
    <source>
        <strain evidence="1">Southern Brazil</strain>
    </source>
</reference>
<dbReference type="Proteomes" id="UP000201861">
    <property type="component" value="Segment"/>
</dbReference>
<protein>
    <submittedName>
        <fullName evidence="1">Uncharacterized protein</fullName>
    </submittedName>
</protein>
<sequence>MRPLRETSGDVMHYKLKNRSVSTAHSLSYAAFKVCVMHDIREIYSDKYAHLKHLWKRLLTQNSCWYMLRKYFQMYNDVKFVIKCVLTNDKLAMTSVEYSNLCVYYETHIFHMLAQEKYVNNKNVLITILKWAKYHMHQFDYVYNIFCPPYLHYKTIAYEKRAFIDINHNNYYCEQCKTTENIYERCTIYFTKNLNNLFFNETNYCYKCSKVLFKYKYLTHCAQNFDEYDTTSDENEQENINNE</sequence>
<dbReference type="GeneID" id="27429896"/>